<reference evidence="2 3" key="1">
    <citation type="submission" date="2015-01" db="EMBL/GenBank/DDBJ databases">
        <title>Evolution of Trichinella species and genotypes.</title>
        <authorList>
            <person name="Korhonen P.K."/>
            <person name="Edoardo P."/>
            <person name="Giuseppe L.R."/>
            <person name="Gasser R.B."/>
        </authorList>
    </citation>
    <scope>NUCLEOTIDE SEQUENCE [LARGE SCALE GENOMIC DNA]</scope>
    <source>
        <strain evidence="2">ISS470</strain>
    </source>
</reference>
<evidence type="ECO:0000256" key="1">
    <source>
        <dbReference type="SAM" id="Phobius"/>
    </source>
</evidence>
<gene>
    <name evidence="2" type="ORF">T4D_6086</name>
</gene>
<keyword evidence="1" id="KW-0812">Transmembrane</keyword>
<sequence length="94" mass="10553">MNITYLAIKGNSKSNFDNMLLSVFLLPLCFLGILLNTLLLAMLHQIHRPRKANLLFIAGDCIIKIVYATCINKIASEAILFVMILFELLKTVLS</sequence>
<keyword evidence="1" id="KW-1133">Transmembrane helix</keyword>
<dbReference type="AlphaFoldDB" id="A0A0V1F7A6"/>
<keyword evidence="1" id="KW-0472">Membrane</keyword>
<dbReference type="EMBL" id="JYDT01000200">
    <property type="protein sequence ID" value="KRY81883.1"/>
    <property type="molecule type" value="Genomic_DNA"/>
</dbReference>
<protein>
    <submittedName>
        <fullName evidence="2">Uncharacterized protein</fullName>
    </submittedName>
</protein>
<accession>A0A0V1F7A6</accession>
<organism evidence="2 3">
    <name type="scientific">Trichinella pseudospiralis</name>
    <name type="common">Parasitic roundworm</name>
    <dbReference type="NCBI Taxonomy" id="6337"/>
    <lineage>
        <taxon>Eukaryota</taxon>
        <taxon>Metazoa</taxon>
        <taxon>Ecdysozoa</taxon>
        <taxon>Nematoda</taxon>
        <taxon>Enoplea</taxon>
        <taxon>Dorylaimia</taxon>
        <taxon>Trichinellida</taxon>
        <taxon>Trichinellidae</taxon>
        <taxon>Trichinella</taxon>
    </lineage>
</organism>
<feature type="transmembrane region" description="Helical" evidence="1">
    <location>
        <begin position="74"/>
        <end position="93"/>
    </location>
</feature>
<evidence type="ECO:0000313" key="2">
    <source>
        <dbReference type="EMBL" id="KRY81883.1"/>
    </source>
</evidence>
<name>A0A0V1F7A6_TRIPS</name>
<proteinExistence type="predicted"/>
<evidence type="ECO:0000313" key="3">
    <source>
        <dbReference type="Proteomes" id="UP000054995"/>
    </source>
</evidence>
<comment type="caution">
    <text evidence="2">The sequence shown here is derived from an EMBL/GenBank/DDBJ whole genome shotgun (WGS) entry which is preliminary data.</text>
</comment>
<keyword evidence="3" id="KW-1185">Reference proteome</keyword>
<dbReference type="Proteomes" id="UP000054995">
    <property type="component" value="Unassembled WGS sequence"/>
</dbReference>
<feature type="transmembrane region" description="Helical" evidence="1">
    <location>
        <begin position="20"/>
        <end position="40"/>
    </location>
</feature>